<protein>
    <submittedName>
        <fullName evidence="7">Leucyl aminopeptidase family protein</fullName>
    </submittedName>
</protein>
<evidence type="ECO:0000256" key="2">
    <source>
        <dbReference type="ARBA" id="ARBA00022438"/>
    </source>
</evidence>
<dbReference type="CDD" id="cd00433">
    <property type="entry name" value="Peptidase_M17"/>
    <property type="match status" value="1"/>
</dbReference>
<gene>
    <name evidence="7" type="ORF">KCG44_06880</name>
</gene>
<feature type="domain" description="Cytosol aminopeptidase" evidence="6">
    <location>
        <begin position="315"/>
        <end position="322"/>
    </location>
</feature>
<evidence type="ECO:0000256" key="5">
    <source>
        <dbReference type="ARBA" id="ARBA00023211"/>
    </source>
</evidence>
<evidence type="ECO:0000313" key="7">
    <source>
        <dbReference type="EMBL" id="MBV7256508.1"/>
    </source>
</evidence>
<keyword evidence="5" id="KW-0464">Manganese</keyword>
<evidence type="ECO:0000259" key="6">
    <source>
        <dbReference type="PROSITE" id="PS00631"/>
    </source>
</evidence>
<dbReference type="InterPro" id="IPR048816">
    <property type="entry name" value="Peptidase_M17_N_1"/>
</dbReference>
<keyword evidence="3" id="KW-0645">Protease</keyword>
<evidence type="ECO:0000256" key="1">
    <source>
        <dbReference type="ARBA" id="ARBA00009528"/>
    </source>
</evidence>
<dbReference type="Pfam" id="PF00883">
    <property type="entry name" value="Peptidase_M17"/>
    <property type="match status" value="1"/>
</dbReference>
<comment type="caution">
    <text evidence="7">The sequence shown here is derived from an EMBL/GenBank/DDBJ whole genome shotgun (WGS) entry which is preliminary data.</text>
</comment>
<dbReference type="EMBL" id="JAGSPA010000002">
    <property type="protein sequence ID" value="MBV7256508.1"/>
    <property type="molecule type" value="Genomic_DNA"/>
</dbReference>
<evidence type="ECO:0000313" key="8">
    <source>
        <dbReference type="Proteomes" id="UP000722336"/>
    </source>
</evidence>
<dbReference type="PANTHER" id="PTHR11963">
    <property type="entry name" value="LEUCINE AMINOPEPTIDASE-RELATED"/>
    <property type="match status" value="1"/>
</dbReference>
<dbReference type="Pfam" id="PF21337">
    <property type="entry name" value="Peptidase_M17_N_1"/>
    <property type="match status" value="1"/>
</dbReference>
<dbReference type="InterPro" id="IPR011356">
    <property type="entry name" value="Leucine_aapep/pepB"/>
</dbReference>
<reference evidence="7 8" key="1">
    <citation type="submission" date="2021-04" db="EMBL/GenBank/DDBJ databases">
        <authorList>
            <person name="Pira H."/>
            <person name="Risdian C."/>
            <person name="Wink J."/>
        </authorList>
    </citation>
    <scope>NUCLEOTIDE SEQUENCE [LARGE SCALE GENOMIC DNA]</scope>
    <source>
        <strain evidence="7 8">WHA3</strain>
    </source>
</reference>
<organism evidence="7 8">
    <name type="scientific">Pacificimonas pallii</name>
    <dbReference type="NCBI Taxonomy" id="2827236"/>
    <lineage>
        <taxon>Bacteria</taxon>
        <taxon>Pseudomonadati</taxon>
        <taxon>Pseudomonadota</taxon>
        <taxon>Alphaproteobacteria</taxon>
        <taxon>Sphingomonadales</taxon>
        <taxon>Sphingosinicellaceae</taxon>
        <taxon>Pacificimonas</taxon>
    </lineage>
</organism>
<dbReference type="GO" id="GO:0004177">
    <property type="term" value="F:aminopeptidase activity"/>
    <property type="evidence" value="ECO:0007669"/>
    <property type="project" value="UniProtKB-KW"/>
</dbReference>
<proteinExistence type="inferred from homology"/>
<keyword evidence="8" id="KW-1185">Reference proteome</keyword>
<dbReference type="PROSITE" id="PS00631">
    <property type="entry name" value="CYTOSOL_AP"/>
    <property type="match status" value="1"/>
</dbReference>
<keyword evidence="4" id="KW-0378">Hydrolase</keyword>
<evidence type="ECO:0000256" key="4">
    <source>
        <dbReference type="ARBA" id="ARBA00022801"/>
    </source>
</evidence>
<dbReference type="InterPro" id="IPR000819">
    <property type="entry name" value="Peptidase_M17_C"/>
</dbReference>
<comment type="similarity">
    <text evidence="1">Belongs to the peptidase M17 family.</text>
</comment>
<dbReference type="PANTHER" id="PTHR11963:SF20">
    <property type="entry name" value="PEPTIDASE B"/>
    <property type="match status" value="1"/>
</dbReference>
<name>A0ABS6SDK7_9SPHN</name>
<accession>A0ABS6SDK7</accession>
<evidence type="ECO:0000256" key="3">
    <source>
        <dbReference type="ARBA" id="ARBA00022670"/>
    </source>
</evidence>
<keyword evidence="2 7" id="KW-0031">Aminopeptidase</keyword>
<dbReference type="Proteomes" id="UP000722336">
    <property type="component" value="Unassembled WGS sequence"/>
</dbReference>
<sequence>MPDMNHLLMPDRDQAARTIHIVTKAGFDAFVADLSPRGQAAMHAAQFTAAEGTHAILPGGEAEAWSVVAGIGDIADDDEAAHPWALASLPGNLPEGTYRLTGKVPVDCGLGWALGQYSFDRYLKTEAKAPRILLLPVDQDAVAHVAALAGAQALVRDLVNTPAEDMGPAELETAIRTEAETYGAAVRTVTGEALLSENFPAIHAVGRAAAPGREPRLVRLDWGDGSAPQLTLIGKGVCFDSGGLDVKGAIGMRLMKKDMGGAAHALALARLVMASKLPVRLTLLIAAVENSISADAFRPGDVIATREGLSVEIHNTDAEGRLVLCDALTLACEEDPDLILDFATLTGAARVALGPDLPAMMGNDDDLADAMIRAGKMVADPVWQLPLWKPYLKMLRSDIADLSNAAPGSFAGAITAGLYLSKFVSADTKWLHFDTFAWMPVDQPGRPRGGEALGLRAANEMLRARYAAR</sequence>